<comment type="caution">
    <text evidence="2">The sequence shown here is derived from an EMBL/GenBank/DDBJ whole genome shotgun (WGS) entry which is preliminary data.</text>
</comment>
<reference evidence="2" key="2">
    <citation type="submission" date="2020-02" db="EMBL/GenBank/DDBJ databases">
        <authorList>
            <person name="Gilchrist C.L.M."/>
            <person name="Chooi Y.-H."/>
        </authorList>
    </citation>
    <scope>NUCLEOTIDE SEQUENCE</scope>
    <source>
        <strain evidence="2">MST-FP2251</strain>
    </source>
</reference>
<dbReference type="AlphaFoldDB" id="A0AAD4CBY2"/>
<feature type="transmembrane region" description="Helical" evidence="1">
    <location>
        <begin position="119"/>
        <end position="142"/>
    </location>
</feature>
<evidence type="ECO:0000313" key="2">
    <source>
        <dbReference type="EMBL" id="KAF9883433.1"/>
    </source>
</evidence>
<gene>
    <name evidence="2" type="ORF">FE257_003476</name>
</gene>
<reference evidence="2" key="1">
    <citation type="journal article" date="2019" name="Beilstein J. Org. Chem.">
        <title>Nanangenines: drimane sesquiterpenoids as the dominant metabolite cohort of a novel Australian fungus, Aspergillus nanangensis.</title>
        <authorList>
            <person name="Lacey H.J."/>
            <person name="Gilchrist C.L.M."/>
            <person name="Crombie A."/>
            <person name="Kalaitzis J.A."/>
            <person name="Vuong D."/>
            <person name="Rutledge P.J."/>
            <person name="Turner P."/>
            <person name="Pitt J.I."/>
            <person name="Lacey E."/>
            <person name="Chooi Y.H."/>
            <person name="Piggott A.M."/>
        </authorList>
    </citation>
    <scope>NUCLEOTIDE SEQUENCE</scope>
    <source>
        <strain evidence="2">MST-FP2251</strain>
    </source>
</reference>
<accession>A0AAD4CBY2</accession>
<keyword evidence="1" id="KW-0472">Membrane</keyword>
<proteinExistence type="predicted"/>
<keyword evidence="1" id="KW-0812">Transmembrane</keyword>
<keyword evidence="1" id="KW-1133">Transmembrane helix</keyword>
<organism evidence="2 3">
    <name type="scientific">Aspergillus nanangensis</name>
    <dbReference type="NCBI Taxonomy" id="2582783"/>
    <lineage>
        <taxon>Eukaryota</taxon>
        <taxon>Fungi</taxon>
        <taxon>Dikarya</taxon>
        <taxon>Ascomycota</taxon>
        <taxon>Pezizomycotina</taxon>
        <taxon>Eurotiomycetes</taxon>
        <taxon>Eurotiomycetidae</taxon>
        <taxon>Eurotiales</taxon>
        <taxon>Aspergillaceae</taxon>
        <taxon>Aspergillus</taxon>
        <taxon>Aspergillus subgen. Circumdati</taxon>
    </lineage>
</organism>
<name>A0AAD4CBY2_ASPNN</name>
<evidence type="ECO:0000256" key="1">
    <source>
        <dbReference type="SAM" id="Phobius"/>
    </source>
</evidence>
<protein>
    <submittedName>
        <fullName evidence="2">Uncharacterized protein</fullName>
    </submittedName>
</protein>
<feature type="transmembrane region" description="Helical" evidence="1">
    <location>
        <begin position="666"/>
        <end position="690"/>
    </location>
</feature>
<sequence>MLRADPHMDYHRYNWLATASPGLMQVRVEKPPAWKSMDKDIFKKKTSSENGSSIASISSSENDEPKKAIITESITAALRRCVIHLIPTIASITIITLNLKGTYLGADLIYPIKSETINLLLLQIAAKAHEITIVASLGVVVLQFVRHELLYGDGLPLGLLGSGITFNHFEFFFQREFYGGLGYVAGHGNKPRKIMFIGLVVVSGWIAALAGPSSAVLLVPKSQEWKAGGTRFYLNGTEDQFWPSDLSDVSELQQLCGGDNSTRLGVCPGGGFYSLWNHWGTMKSTNFRSQDVRSYAKDISGSRFYWPISSASSLIPPLYALGDSTRGPNGKTSLTQPHAATVVVLQKLAEDWWEALTVQNHLSSNQVNDRVVSAKFKNAMSITRCAKPQRLGSSDKAVQFPSIDGRYNFFTKDLPLTVDSLNSTPTDHLRFQWVHLPLQFGAPSIGGLFEAPWDGTKPSEASRAVMGCTVQAGWVPATVFTDKYTFWTGWYPWNILFGDRIPTWSPKSESSTNGRIAFGEEWLDLLTPKAPIKASGTGVWQPSTIESIFLNAGVTPHPESAHERSGRISEDWLGNDNSTWDRISLVEAIVCSVVLDGLSRTGSYRVFKNPESGNLLSVAGYNPLPDFKSRILKNEVAIEAPTISPNEFTTIEAEMGISGFSLQRSLASYLAMPILLIHILLAMAHMIYVIHRRRTSRCWSSVGELIALSQNSRPAPDILQNAGAGIKRSKTYAQVAKVRVRRDPGSHNQEHVELLFDSSLDAQKYQDHEMGHMRYRSLRHIATWPKNQARVSLSRNEDPRGLNASTERLVPQISPEEKEVTALVRVNHSYG</sequence>
<evidence type="ECO:0000313" key="3">
    <source>
        <dbReference type="Proteomes" id="UP001194746"/>
    </source>
</evidence>
<feature type="transmembrane region" description="Helical" evidence="1">
    <location>
        <begin position="194"/>
        <end position="219"/>
    </location>
</feature>
<keyword evidence="3" id="KW-1185">Reference proteome</keyword>
<dbReference type="EMBL" id="VCAU01000165">
    <property type="protein sequence ID" value="KAF9883433.1"/>
    <property type="molecule type" value="Genomic_DNA"/>
</dbReference>
<dbReference type="Proteomes" id="UP001194746">
    <property type="component" value="Unassembled WGS sequence"/>
</dbReference>